<evidence type="ECO:0000313" key="2">
    <source>
        <dbReference type="Proteomes" id="UP001057402"/>
    </source>
</evidence>
<accession>A0ACB9RSW6</accession>
<keyword evidence="2" id="KW-1185">Reference proteome</keyword>
<gene>
    <name evidence="1" type="ORF">MLD38_006690</name>
</gene>
<dbReference type="Proteomes" id="UP001057402">
    <property type="component" value="Chromosome 3"/>
</dbReference>
<sequence>MGIMLPIWVKSLKASSSSRMVTGGRRYMPTIRGSGSGRSSQTRKRCIFYDSAAFKLYESADMVMFYECSCHDQEGREEKKFYMIDVVKRKGGNVDIKTTIKCLDEEDVIEGDSDGSPDVKTGKQQGFKLLGRLWREITIPGVHSIVSFAFPFRDQKKV</sequence>
<comment type="caution">
    <text evidence="1">The sequence shown here is derived from an EMBL/GenBank/DDBJ whole genome shotgun (WGS) entry which is preliminary data.</text>
</comment>
<dbReference type="EMBL" id="CM042882">
    <property type="protein sequence ID" value="KAI4380508.1"/>
    <property type="molecule type" value="Genomic_DNA"/>
</dbReference>
<protein>
    <submittedName>
        <fullName evidence="1">Uncharacterized protein</fullName>
    </submittedName>
</protein>
<evidence type="ECO:0000313" key="1">
    <source>
        <dbReference type="EMBL" id="KAI4380508.1"/>
    </source>
</evidence>
<name>A0ACB9RSW6_9MYRT</name>
<reference evidence="2" key="1">
    <citation type="journal article" date="2023" name="Front. Plant Sci.">
        <title>Chromosomal-level genome assembly of Melastoma candidum provides insights into trichome evolution.</title>
        <authorList>
            <person name="Zhong Y."/>
            <person name="Wu W."/>
            <person name="Sun C."/>
            <person name="Zou P."/>
            <person name="Liu Y."/>
            <person name="Dai S."/>
            <person name="Zhou R."/>
        </authorList>
    </citation>
    <scope>NUCLEOTIDE SEQUENCE [LARGE SCALE GENOMIC DNA]</scope>
</reference>
<proteinExistence type="predicted"/>
<organism evidence="1 2">
    <name type="scientific">Melastoma candidum</name>
    <dbReference type="NCBI Taxonomy" id="119954"/>
    <lineage>
        <taxon>Eukaryota</taxon>
        <taxon>Viridiplantae</taxon>
        <taxon>Streptophyta</taxon>
        <taxon>Embryophyta</taxon>
        <taxon>Tracheophyta</taxon>
        <taxon>Spermatophyta</taxon>
        <taxon>Magnoliopsida</taxon>
        <taxon>eudicotyledons</taxon>
        <taxon>Gunneridae</taxon>
        <taxon>Pentapetalae</taxon>
        <taxon>rosids</taxon>
        <taxon>malvids</taxon>
        <taxon>Myrtales</taxon>
        <taxon>Melastomataceae</taxon>
        <taxon>Melastomatoideae</taxon>
        <taxon>Melastomateae</taxon>
        <taxon>Melastoma</taxon>
    </lineage>
</organism>